<protein>
    <submittedName>
        <fullName evidence="1">Uncharacterized protein</fullName>
    </submittedName>
</protein>
<proteinExistence type="predicted"/>
<dbReference type="PATRIC" id="fig|66851.6.peg.1730"/>
<name>A0A162FDB2_METOA</name>
<dbReference type="Proteomes" id="UP000077428">
    <property type="component" value="Unassembled WGS sequence"/>
</dbReference>
<organism evidence="1 2">
    <name type="scientific">Methanobrevibacter oralis</name>
    <dbReference type="NCBI Taxonomy" id="66851"/>
    <lineage>
        <taxon>Archaea</taxon>
        <taxon>Methanobacteriati</taxon>
        <taxon>Methanobacteriota</taxon>
        <taxon>Methanomada group</taxon>
        <taxon>Methanobacteria</taxon>
        <taxon>Methanobacteriales</taxon>
        <taxon>Methanobacteriaceae</taxon>
        <taxon>Methanobrevibacter</taxon>
    </lineage>
</organism>
<dbReference type="RefSeq" id="WP_042693481.1">
    <property type="nucleotide sequence ID" value="NZ_CABMAB010000022.1"/>
</dbReference>
<evidence type="ECO:0000313" key="2">
    <source>
        <dbReference type="Proteomes" id="UP000077428"/>
    </source>
</evidence>
<dbReference type="AlphaFoldDB" id="A0A162FDB2"/>
<keyword evidence="2" id="KW-1185">Reference proteome</keyword>
<comment type="caution">
    <text evidence="1">The sequence shown here is derived from an EMBL/GenBank/DDBJ whole genome shotgun (WGS) entry which is preliminary data.</text>
</comment>
<accession>A0A162FDB2</accession>
<dbReference type="EMBL" id="LWMU01000092">
    <property type="protein sequence ID" value="KZX11345.1"/>
    <property type="molecule type" value="Genomic_DNA"/>
</dbReference>
<reference evidence="2" key="1">
    <citation type="journal article" date="2016" name="Genome Announc.">
        <title>Draft Genome Sequences of Methanobrevibacter curvatus DSM11111, Methanobrevibacter cuticularis DSM11139, Methanobrevibacter filiformis DSM11501, and Methanobrevibacter oralis DSM7256.</title>
        <authorList>
            <person name="Poehlein A."/>
            <person name="Seedorf H."/>
        </authorList>
    </citation>
    <scope>NUCLEOTIDE SEQUENCE [LARGE SCALE GENOMIC DNA]</scope>
    <source>
        <strain evidence="2">DSM 7256 / JCM 30027 / ZR</strain>
    </source>
</reference>
<sequence>MLTQKLVNVQKNLMGIHIKSTALDTLIPLIFKECVKEKVMFYFTFVENTAILKLRDLESENKELNIRLYHENITEYETLKKALLINAFLITSKKENFTQSKSSEKRIISSDTTTPAPIQRAIEKIQKKGVPVDRRTIERHIDLGSMGADVRKKCIHYLKNMDEGA</sequence>
<gene>
    <name evidence="1" type="ORF">MBORA_15900</name>
</gene>
<evidence type="ECO:0000313" key="1">
    <source>
        <dbReference type="EMBL" id="KZX11345.1"/>
    </source>
</evidence>
<dbReference type="STRING" id="66851.MBORA_15900"/>